<accession>A0A8H7FC44</accession>
<name>A0A8H7FC44_AGABI</name>
<protein>
    <submittedName>
        <fullName evidence="1">Uncharacterized protein</fullName>
    </submittedName>
</protein>
<proteinExistence type="predicted"/>
<gene>
    <name evidence="1" type="ORF">Agabi119p4_1265</name>
</gene>
<reference evidence="1 2" key="1">
    <citation type="journal article" name="Sci. Rep.">
        <title>Telomere-to-telomere assembled and centromere annotated genomes of the two main subspecies of the button mushroom Agaricus bisporus reveal especially polymorphic chromosome ends.</title>
        <authorList>
            <person name="Sonnenberg A.S.M."/>
            <person name="Sedaghat-Telgerd N."/>
            <person name="Lavrijssen B."/>
            <person name="Ohm R.A."/>
            <person name="Hendrickx P.M."/>
            <person name="Scholtmeijer K."/>
            <person name="Baars J.J.P."/>
            <person name="van Peer A."/>
        </authorList>
    </citation>
    <scope>NUCLEOTIDE SEQUENCE [LARGE SCALE GENOMIC DNA]</scope>
    <source>
        <strain evidence="1 2">H119_p4</strain>
    </source>
</reference>
<dbReference type="EMBL" id="JABXXO010000001">
    <property type="protein sequence ID" value="KAF7785100.1"/>
    <property type="molecule type" value="Genomic_DNA"/>
</dbReference>
<organism evidence="1 2">
    <name type="scientific">Agaricus bisporus var. burnettii</name>
    <dbReference type="NCBI Taxonomy" id="192524"/>
    <lineage>
        <taxon>Eukaryota</taxon>
        <taxon>Fungi</taxon>
        <taxon>Dikarya</taxon>
        <taxon>Basidiomycota</taxon>
        <taxon>Agaricomycotina</taxon>
        <taxon>Agaricomycetes</taxon>
        <taxon>Agaricomycetidae</taxon>
        <taxon>Agaricales</taxon>
        <taxon>Agaricineae</taxon>
        <taxon>Agaricaceae</taxon>
        <taxon>Agaricus</taxon>
    </lineage>
</organism>
<dbReference type="AlphaFoldDB" id="A0A8H7FC44"/>
<dbReference type="Proteomes" id="UP000629468">
    <property type="component" value="Unassembled WGS sequence"/>
</dbReference>
<comment type="caution">
    <text evidence="1">The sequence shown here is derived from an EMBL/GenBank/DDBJ whole genome shotgun (WGS) entry which is preliminary data.</text>
</comment>
<evidence type="ECO:0000313" key="1">
    <source>
        <dbReference type="EMBL" id="KAF7785100.1"/>
    </source>
</evidence>
<sequence>MSAVYLSPCFFTSEETTFLVPGDEELQDGIYASYLGYLSVPKRRMPNMQWHHGTIRTLSPTASFTWKLVSKKILRLKRRQLNPEKEGKLHESNFLRIAPDATSTIGANRSVRDSSVYHALQLSNVQFV</sequence>
<evidence type="ECO:0000313" key="2">
    <source>
        <dbReference type="Proteomes" id="UP000629468"/>
    </source>
</evidence>